<evidence type="ECO:0000313" key="7">
    <source>
        <dbReference type="EMBL" id="UGX96145.1"/>
    </source>
</evidence>
<dbReference type="Pfam" id="PF14331">
    <property type="entry name" value="IcmF-related_N"/>
    <property type="match status" value="1"/>
</dbReference>
<sequence length="1187" mass="129569">MLAKDILRIVLYGVGLSSLGAVIYLAGPFIAFGDWRPLENHIVRQIAILLLTTVVAGIVGLNLFKRRKSAKEIADGIAGADQPVSDEPVLKERMKDALATLKTASGNKSGFLYDLPWYVIIGPPGAGKTTALVNSGLKFPLARGATPAAIAGVGGTRYCDWWFTEEAVLIDTAGRYTTQDSNSKADKDSWLAFLDILKKSRSRQPINGVLVAISIEDILTLPKQELALHADAIRMRLLELHQRLKVSFPVYALFTKADLVAGFTEYFAYLGEAGRRQVWGATFQTADKTQNLVGQIPVEFDRLLERLSEETLDRLQDEPTPQHRVQLFGFPAQMARLKPQIHDFLNQIFEPTRYHVNANLRGFYFTSGTQQGTPIDQLIGSLARTFGAEEVGSGSYSGTGKSFFLADLISKVIIGEADWVSTDRAAVRRALILKTAALSLIGLVSIGLIAAWLMSYKRNSDLIEQSLQADSEYAAAGAPLIKQTLIADHDLDKVLPLLYRLRNAPAGYGSRGESVPLSARYGLSQHARLLSPSKAAYHTALERMFRPRLLYRLEEQLNARINEPAFVYEALKVYLMVGGLQSPDRELIRSWMQRDWADNLYPGATNAEGRRLLDENLVAMFDLETEQPPLVELDGRLIKQAQSSLARLSVSQRAYEFLKSEARASTAGDWIASRHGGPDMAVVFETTTGQPLDAVRVPEFFTYNGFHQKFVARLSGLSERMKRERWVLGDAGQQSAIDQQYDNLAGDLLNIYSNDFVTTWRTALGSLRLKKLLADKPKYEVLRALSAPTSPMRQILESVRDETVLTKERAKPANASAPAAAPAPALFTNAQDGPPGATIEAQFKPYHAALEGESTRRPIDSTVANLNDIAQNLTLIIENPQLTAQATAALQTQVAALRNNASRMPPPFSDMLRAAAAEFEGSIAASTAGQILQTLRDQVTPVCQQTVTNRYPFVRSSGQEVPLADFAKLFSPNGVMDKFFTQYLAPYADTSRSDWAWRKESPVGRSFSPDTLKQFQNAAYIRDAFFQTGGGVPAVSFAIRPPGAPGPGVTVKTEIGGTTIASPTIPGPATSSLFGGPQPTPPPPPPTPPPPPPPQSNSPTTVLWPGPAPRTAISVSNDTGAPSVLERIGPWSLFRMLEAGSLVVKAETASATFIVAGRELNYQISTGSLRNPLNLSVLREFRCPTGI</sequence>
<dbReference type="RefSeq" id="WP_166343414.1">
    <property type="nucleotide sequence ID" value="NZ_CP088280.1"/>
</dbReference>
<dbReference type="InterPro" id="IPR025743">
    <property type="entry name" value="TssM1_N"/>
</dbReference>
<accession>A0A7Z0Q6B7</accession>
<feature type="transmembrane region" description="Helical" evidence="2">
    <location>
        <begin position="9"/>
        <end position="30"/>
    </location>
</feature>
<evidence type="ECO:0000256" key="2">
    <source>
        <dbReference type="SAM" id="Phobius"/>
    </source>
</evidence>
<evidence type="ECO:0000313" key="6">
    <source>
        <dbReference type="EMBL" id="NYY87719.1"/>
    </source>
</evidence>
<dbReference type="CDD" id="cd00882">
    <property type="entry name" value="Ras_like_GTPase"/>
    <property type="match status" value="1"/>
</dbReference>
<evidence type="ECO:0000313" key="8">
    <source>
        <dbReference type="Proteomes" id="UP000564836"/>
    </source>
</evidence>
<reference evidence="7 8" key="3">
    <citation type="journal article" date="2022" name="Int. J. Syst. Evol. Microbiol.">
        <title>Strains of Bradyrhizobium barranii sp. nov. associated with legumes native to Canada are symbionts of soybeans and belong to different subspecies (subsp. barranii subsp. nov. and subsp. apii subsp. nov.) and symbiovars (sv. glycinearum and sv. septentrionale).</title>
        <authorList>
            <person name="Bromfield E.S.P."/>
            <person name="Cloutier S."/>
            <person name="Wasai-Hara S."/>
            <person name="Minamisawa K."/>
        </authorList>
    </citation>
    <scope>NUCLEOTIDE SEQUENCE [LARGE SCALE GENOMIC DNA]</scope>
    <source>
        <strain evidence="7 8">323S2</strain>
    </source>
</reference>
<dbReference type="EMBL" id="JACBFH010000001">
    <property type="protein sequence ID" value="NYY87719.1"/>
    <property type="molecule type" value="Genomic_DNA"/>
</dbReference>
<feature type="domain" description="IcmF-related" evidence="4">
    <location>
        <begin position="495"/>
        <end position="803"/>
    </location>
</feature>
<name>A0A7Z0Q6B7_9BRAD</name>
<evidence type="ECO:0000259" key="4">
    <source>
        <dbReference type="Pfam" id="PF06761"/>
    </source>
</evidence>
<organism evidence="6">
    <name type="scientific">Bradyrhizobium barranii subsp. barranii</name>
    <dbReference type="NCBI Taxonomy" id="2823807"/>
    <lineage>
        <taxon>Bacteria</taxon>
        <taxon>Pseudomonadati</taxon>
        <taxon>Pseudomonadota</taxon>
        <taxon>Alphaproteobacteria</taxon>
        <taxon>Hyphomicrobiales</taxon>
        <taxon>Nitrobacteraceae</taxon>
        <taxon>Bradyrhizobium</taxon>
        <taxon>Bradyrhizobium barranii</taxon>
    </lineage>
</organism>
<evidence type="ECO:0000259" key="3">
    <source>
        <dbReference type="Pfam" id="PF06744"/>
    </source>
</evidence>
<dbReference type="PANTHER" id="PTHR36153:SF1">
    <property type="entry name" value="TYPE VI SECRETION SYSTEM COMPONENT TSSM1"/>
    <property type="match status" value="1"/>
</dbReference>
<gene>
    <name evidence="6" type="primary">tssM</name>
    <name evidence="7" type="ORF">G6321_00013785</name>
    <name evidence="6" type="ORF">G6321_04480</name>
</gene>
<dbReference type="Pfam" id="PF06761">
    <property type="entry name" value="IcmF-related"/>
    <property type="match status" value="1"/>
</dbReference>
<feature type="transmembrane region" description="Helical" evidence="2">
    <location>
        <begin position="431"/>
        <end position="454"/>
    </location>
</feature>
<reference evidence="6" key="2">
    <citation type="submission" date="2020-06" db="EMBL/GenBank/DDBJ databases">
        <title>Whole Genome Sequence of Bradyrhizobium sp. Strain 323S2.</title>
        <authorList>
            <person name="Bromfield E.S.P."/>
        </authorList>
    </citation>
    <scope>NUCLEOTIDE SEQUENCE [LARGE SCALE GENOMIC DNA]</scope>
    <source>
        <strain evidence="6">323S2</strain>
    </source>
</reference>
<dbReference type="InterPro" id="IPR009612">
    <property type="entry name" value="IcmF-rel"/>
</dbReference>
<keyword evidence="2" id="KW-0472">Membrane</keyword>
<dbReference type="InterPro" id="IPR053156">
    <property type="entry name" value="T6SS_TssM-like"/>
</dbReference>
<keyword evidence="2" id="KW-0812">Transmembrane</keyword>
<dbReference type="AlphaFoldDB" id="A0A7Z0Q6B7"/>
<dbReference type="InterPro" id="IPR017731">
    <property type="entry name" value="TssM1-like"/>
</dbReference>
<feature type="transmembrane region" description="Helical" evidence="2">
    <location>
        <begin position="42"/>
        <end position="64"/>
    </location>
</feature>
<keyword evidence="2" id="KW-1133">Transmembrane helix</keyword>
<feature type="region of interest" description="Disordered" evidence="1">
    <location>
        <begin position="1058"/>
        <end position="1121"/>
    </location>
</feature>
<dbReference type="Proteomes" id="UP000564836">
    <property type="component" value="Chromosome"/>
</dbReference>
<protein>
    <submittedName>
        <fullName evidence="6">Type VI secretion system membrane subunit TssM</fullName>
    </submittedName>
</protein>
<dbReference type="NCBIfam" id="TIGR03348">
    <property type="entry name" value="VI_IcmF"/>
    <property type="match status" value="1"/>
</dbReference>
<dbReference type="EMBL" id="CP088280">
    <property type="protein sequence ID" value="UGX96145.1"/>
    <property type="molecule type" value="Genomic_DNA"/>
</dbReference>
<reference evidence="7 8" key="1">
    <citation type="journal article" date="2017" name="Syst. Appl. Microbiol.">
        <title>Soybeans inoculated with root zone soils of Canadian native legumes harbour diverse and novel Bradyrhizobium spp. that possess agricultural potential.</title>
        <authorList>
            <person name="Bromfield E.S.P."/>
            <person name="Cloutier S."/>
            <person name="Tambong J.T."/>
            <person name="Tran Thi T.V."/>
        </authorList>
    </citation>
    <scope>NUCLEOTIDE SEQUENCE [LARGE SCALE GENOMIC DNA]</scope>
    <source>
        <strain evidence="7 8">323S2</strain>
    </source>
</reference>
<dbReference type="SUPFAM" id="SSF52540">
    <property type="entry name" value="P-loop containing nucleoside triphosphate hydrolases"/>
    <property type="match status" value="1"/>
</dbReference>
<dbReference type="PANTHER" id="PTHR36153">
    <property type="entry name" value="INNER MEMBRANE PROTEIN-RELATED"/>
    <property type="match status" value="1"/>
</dbReference>
<dbReference type="InterPro" id="IPR027417">
    <property type="entry name" value="P-loop_NTPase"/>
</dbReference>
<feature type="domain" description="Type VI secretion system IcmF C-terminal" evidence="3">
    <location>
        <begin position="1096"/>
        <end position="1168"/>
    </location>
</feature>
<feature type="domain" description="Type VI secretion system component TssM1 N-terminal" evidence="5">
    <location>
        <begin position="184"/>
        <end position="439"/>
    </location>
</feature>
<evidence type="ECO:0000259" key="5">
    <source>
        <dbReference type="Pfam" id="PF14331"/>
    </source>
</evidence>
<dbReference type="Pfam" id="PF06744">
    <property type="entry name" value="IcmF_C"/>
    <property type="match status" value="1"/>
</dbReference>
<feature type="compositionally biased region" description="Pro residues" evidence="1">
    <location>
        <begin position="1078"/>
        <end position="1096"/>
    </location>
</feature>
<proteinExistence type="predicted"/>
<evidence type="ECO:0000256" key="1">
    <source>
        <dbReference type="SAM" id="MobiDB-lite"/>
    </source>
</evidence>
<dbReference type="InterPro" id="IPR010623">
    <property type="entry name" value="IcmF_C"/>
</dbReference>